<sequence>MAPASGRTDVVEAVDGLIVGHRAMAAGEYEIALRAYHRAAATEGATVDVLSAIGSANLRLGRLQQAEQDLRRALEKDETFVPAHNNLGVTLAEQGKWGEASLHFRNAFAYDSGRSGEIRDNLRLAIENSQQTGYDADEAFQLLLMRRGSGRYLLLSTPL</sequence>
<dbReference type="GO" id="GO:0072380">
    <property type="term" value="C:TRC complex"/>
    <property type="evidence" value="ECO:0007669"/>
    <property type="project" value="TreeGrafter"/>
</dbReference>
<keyword evidence="5" id="KW-1185">Reference proteome</keyword>
<evidence type="ECO:0000256" key="1">
    <source>
        <dbReference type="ARBA" id="ARBA00022737"/>
    </source>
</evidence>
<evidence type="ECO:0000313" key="5">
    <source>
        <dbReference type="Proteomes" id="UP000320582"/>
    </source>
</evidence>
<dbReference type="EMBL" id="VFPT01000001">
    <property type="protein sequence ID" value="TQM93687.1"/>
    <property type="molecule type" value="Genomic_DNA"/>
</dbReference>
<evidence type="ECO:0000313" key="4">
    <source>
        <dbReference type="EMBL" id="TQM93687.1"/>
    </source>
</evidence>
<dbReference type="SUPFAM" id="SSF48452">
    <property type="entry name" value="TPR-like"/>
    <property type="match status" value="1"/>
</dbReference>
<keyword evidence="1" id="KW-0677">Repeat</keyword>
<dbReference type="Pfam" id="PF13374">
    <property type="entry name" value="TPR_10"/>
    <property type="match status" value="1"/>
</dbReference>
<dbReference type="Pfam" id="PF13432">
    <property type="entry name" value="TPR_16"/>
    <property type="match status" value="1"/>
</dbReference>
<evidence type="ECO:0000256" key="2">
    <source>
        <dbReference type="ARBA" id="ARBA00022803"/>
    </source>
</evidence>
<dbReference type="GO" id="GO:0006620">
    <property type="term" value="P:post-translational protein targeting to endoplasmic reticulum membrane"/>
    <property type="evidence" value="ECO:0007669"/>
    <property type="project" value="TreeGrafter"/>
</dbReference>
<keyword evidence="2 3" id="KW-0802">TPR repeat</keyword>
<dbReference type="RefSeq" id="WP_170207117.1">
    <property type="nucleotide sequence ID" value="NZ_VFPT01000001.1"/>
</dbReference>
<proteinExistence type="predicted"/>
<dbReference type="PANTHER" id="PTHR45831">
    <property type="entry name" value="LD24721P"/>
    <property type="match status" value="1"/>
</dbReference>
<dbReference type="Gene3D" id="1.25.40.10">
    <property type="entry name" value="Tetratricopeptide repeat domain"/>
    <property type="match status" value="1"/>
</dbReference>
<accession>A0A543KF75</accession>
<gene>
    <name evidence="4" type="ORF">BD293_2333</name>
</gene>
<dbReference type="InterPro" id="IPR019734">
    <property type="entry name" value="TPR_rpt"/>
</dbReference>
<dbReference type="AlphaFoldDB" id="A0A543KF75"/>
<dbReference type="PROSITE" id="PS50005">
    <property type="entry name" value="TPR"/>
    <property type="match status" value="1"/>
</dbReference>
<dbReference type="GO" id="GO:0016020">
    <property type="term" value="C:membrane"/>
    <property type="evidence" value="ECO:0007669"/>
    <property type="project" value="TreeGrafter"/>
</dbReference>
<protein>
    <submittedName>
        <fullName evidence="4">Tetratricopeptide repeat protein</fullName>
    </submittedName>
</protein>
<dbReference type="InterPro" id="IPR011990">
    <property type="entry name" value="TPR-like_helical_dom_sf"/>
</dbReference>
<evidence type="ECO:0000256" key="3">
    <source>
        <dbReference type="PROSITE-ProRule" id="PRU00339"/>
    </source>
</evidence>
<name>A0A543KF75_9RHOB</name>
<dbReference type="GO" id="GO:0060090">
    <property type="term" value="F:molecular adaptor activity"/>
    <property type="evidence" value="ECO:0007669"/>
    <property type="project" value="TreeGrafter"/>
</dbReference>
<dbReference type="PANTHER" id="PTHR45831:SF2">
    <property type="entry name" value="LD24721P"/>
    <property type="match status" value="1"/>
</dbReference>
<dbReference type="InterPro" id="IPR047150">
    <property type="entry name" value="SGT"/>
</dbReference>
<reference evidence="4 5" key="1">
    <citation type="submission" date="2019-06" db="EMBL/GenBank/DDBJ databases">
        <title>Genomic Encyclopedia of Archaeal and Bacterial Type Strains, Phase II (KMG-II): from individual species to whole genera.</title>
        <authorList>
            <person name="Goeker M."/>
        </authorList>
    </citation>
    <scope>NUCLEOTIDE SEQUENCE [LARGE SCALE GENOMIC DNA]</scope>
    <source>
        <strain evidence="4 5">DSM 18423</strain>
    </source>
</reference>
<organism evidence="4 5">
    <name type="scientific">Roseinatronobacter monicus</name>
    <dbReference type="NCBI Taxonomy" id="393481"/>
    <lineage>
        <taxon>Bacteria</taxon>
        <taxon>Pseudomonadati</taxon>
        <taxon>Pseudomonadota</taxon>
        <taxon>Alphaproteobacteria</taxon>
        <taxon>Rhodobacterales</taxon>
        <taxon>Paracoccaceae</taxon>
        <taxon>Roseinatronobacter</taxon>
    </lineage>
</organism>
<feature type="repeat" description="TPR" evidence="3">
    <location>
        <begin position="47"/>
        <end position="80"/>
    </location>
</feature>
<dbReference type="SMART" id="SM00028">
    <property type="entry name" value="TPR"/>
    <property type="match status" value="2"/>
</dbReference>
<comment type="caution">
    <text evidence="4">The sequence shown here is derived from an EMBL/GenBank/DDBJ whole genome shotgun (WGS) entry which is preliminary data.</text>
</comment>
<dbReference type="Proteomes" id="UP000320582">
    <property type="component" value="Unassembled WGS sequence"/>
</dbReference>